<dbReference type="GO" id="GO:0008677">
    <property type="term" value="F:2-dehydropantoate 2-reductase activity"/>
    <property type="evidence" value="ECO:0007669"/>
    <property type="project" value="UniProtKB-EC"/>
</dbReference>
<protein>
    <recommendedName>
        <fullName evidence="4 9">2-dehydropantoate 2-reductase</fullName>
        <ecNumber evidence="3 9">1.1.1.169</ecNumber>
    </recommendedName>
    <alternativeName>
        <fullName evidence="7 9">Ketopantoate reductase</fullName>
    </alternativeName>
</protein>
<dbReference type="EC" id="1.1.1.169" evidence="3 9"/>
<dbReference type="Pfam" id="PF08546">
    <property type="entry name" value="ApbA_C"/>
    <property type="match status" value="1"/>
</dbReference>
<dbReference type="InterPro" id="IPR003710">
    <property type="entry name" value="ApbA"/>
</dbReference>
<dbReference type="GO" id="GO:0015940">
    <property type="term" value="P:pantothenate biosynthetic process"/>
    <property type="evidence" value="ECO:0007669"/>
    <property type="project" value="UniProtKB-UniPathway"/>
</dbReference>
<dbReference type="AlphaFoldDB" id="A0A7C3I897"/>
<evidence type="ECO:0000256" key="7">
    <source>
        <dbReference type="ARBA" id="ARBA00032024"/>
    </source>
</evidence>
<dbReference type="UniPathway" id="UPA00028">
    <property type="reaction ID" value="UER00004"/>
</dbReference>
<keyword evidence="6 9" id="KW-0560">Oxidoreductase</keyword>
<comment type="similarity">
    <text evidence="2 9">Belongs to the ketopantoate reductase family.</text>
</comment>
<evidence type="ECO:0000256" key="1">
    <source>
        <dbReference type="ARBA" id="ARBA00004994"/>
    </source>
</evidence>
<dbReference type="GO" id="GO:0005737">
    <property type="term" value="C:cytoplasm"/>
    <property type="evidence" value="ECO:0007669"/>
    <property type="project" value="TreeGrafter"/>
</dbReference>
<reference evidence="12" key="1">
    <citation type="journal article" date="2020" name="mSystems">
        <title>Genome- and Community-Level Interaction Insights into Carbon Utilization and Element Cycling Functions of Hydrothermarchaeota in Hydrothermal Sediment.</title>
        <authorList>
            <person name="Zhou Z."/>
            <person name="Liu Y."/>
            <person name="Xu W."/>
            <person name="Pan J."/>
            <person name="Luo Z.H."/>
            <person name="Li M."/>
        </authorList>
    </citation>
    <scope>NUCLEOTIDE SEQUENCE [LARGE SCALE GENOMIC DNA]</scope>
    <source>
        <strain evidence="12">SpSt-503</strain>
    </source>
</reference>
<keyword evidence="5 9" id="KW-0521">NADP</keyword>
<feature type="domain" description="Ketopantoate reductase C-terminal" evidence="11">
    <location>
        <begin position="188"/>
        <end position="312"/>
    </location>
</feature>
<dbReference type="SUPFAM" id="SSF48179">
    <property type="entry name" value="6-phosphogluconate dehydrogenase C-terminal domain-like"/>
    <property type="match status" value="1"/>
</dbReference>
<dbReference type="InterPro" id="IPR008927">
    <property type="entry name" value="6-PGluconate_DH-like_C_sf"/>
</dbReference>
<gene>
    <name evidence="12" type="ORF">ENS59_12385</name>
</gene>
<evidence type="ECO:0000256" key="8">
    <source>
        <dbReference type="ARBA" id="ARBA00048793"/>
    </source>
</evidence>
<comment type="caution">
    <text evidence="12">The sequence shown here is derived from an EMBL/GenBank/DDBJ whole genome shotgun (WGS) entry which is preliminary data.</text>
</comment>
<dbReference type="EMBL" id="DSVL01000378">
    <property type="protein sequence ID" value="HFH30282.1"/>
    <property type="molecule type" value="Genomic_DNA"/>
</dbReference>
<organism evidence="12">
    <name type="scientific">Gracilinema caldarium</name>
    <dbReference type="NCBI Taxonomy" id="215591"/>
    <lineage>
        <taxon>Bacteria</taxon>
        <taxon>Pseudomonadati</taxon>
        <taxon>Spirochaetota</taxon>
        <taxon>Spirochaetia</taxon>
        <taxon>Spirochaetales</taxon>
        <taxon>Breznakiellaceae</taxon>
        <taxon>Gracilinema</taxon>
    </lineage>
</organism>
<dbReference type="PANTHER" id="PTHR21708">
    <property type="entry name" value="PROBABLE 2-DEHYDROPANTOATE 2-REDUCTASE"/>
    <property type="match status" value="1"/>
</dbReference>
<evidence type="ECO:0000259" key="11">
    <source>
        <dbReference type="Pfam" id="PF08546"/>
    </source>
</evidence>
<evidence type="ECO:0000256" key="9">
    <source>
        <dbReference type="RuleBase" id="RU362068"/>
    </source>
</evidence>
<dbReference type="SUPFAM" id="SSF51735">
    <property type="entry name" value="NAD(P)-binding Rossmann-fold domains"/>
    <property type="match status" value="1"/>
</dbReference>
<dbReference type="InterPro" id="IPR036291">
    <property type="entry name" value="NAD(P)-bd_dom_sf"/>
</dbReference>
<accession>A0A7C3I897</accession>
<sequence>MTDIERVLIVGSGAVGAAIASIISENVPGSVSVLADGERFERYSRDGFIVNGKTYHFSVVSPVSSHSQFDLIIVAVKHHHLPEAIQQMKAHVGTNTSILSLMNGISSEEQLGAQFGAGPGAPEGAQLPPYAMILGIDAVRIGNETRFASTGRIFFGEATNNKAAQSPRIQRIARFFDRAHVPYEIPENMLRALWFKFMINVGVNQASAILRAPYRLFQTNPNAKAVMETLQREVIVLSQAMGINLNEQDLVNWEKTLAGLHPDNLTSMCQDVLANRKTEIEMFAGTVVQLGKQYKVPTPANELVFHLIKAMEASYIPTTTP</sequence>
<dbReference type="PANTHER" id="PTHR21708:SF26">
    <property type="entry name" value="2-DEHYDROPANTOATE 2-REDUCTASE"/>
    <property type="match status" value="1"/>
</dbReference>
<comment type="catalytic activity">
    <reaction evidence="8 9">
        <text>(R)-pantoate + NADP(+) = 2-dehydropantoate + NADPH + H(+)</text>
        <dbReference type="Rhea" id="RHEA:16233"/>
        <dbReference type="ChEBI" id="CHEBI:11561"/>
        <dbReference type="ChEBI" id="CHEBI:15378"/>
        <dbReference type="ChEBI" id="CHEBI:15980"/>
        <dbReference type="ChEBI" id="CHEBI:57783"/>
        <dbReference type="ChEBI" id="CHEBI:58349"/>
        <dbReference type="EC" id="1.1.1.169"/>
    </reaction>
</comment>
<dbReference type="InterPro" id="IPR013328">
    <property type="entry name" value="6PGD_dom2"/>
</dbReference>
<comment type="function">
    <text evidence="9">Catalyzes the NADPH-dependent reduction of ketopantoate into pantoic acid.</text>
</comment>
<comment type="pathway">
    <text evidence="1 9">Cofactor biosynthesis; (R)-pantothenate biosynthesis; (R)-pantoate from 3-methyl-2-oxobutanoate: step 2/2.</text>
</comment>
<keyword evidence="9" id="KW-0566">Pantothenate biosynthesis</keyword>
<dbReference type="InterPro" id="IPR051402">
    <property type="entry name" value="KPR-Related"/>
</dbReference>
<dbReference type="Gene3D" id="1.10.1040.10">
    <property type="entry name" value="N-(1-d-carboxylethyl)-l-norvaline Dehydrogenase, domain 2"/>
    <property type="match status" value="1"/>
</dbReference>
<dbReference type="Pfam" id="PF02558">
    <property type="entry name" value="ApbA"/>
    <property type="match status" value="1"/>
</dbReference>
<evidence type="ECO:0000256" key="4">
    <source>
        <dbReference type="ARBA" id="ARBA00019465"/>
    </source>
</evidence>
<name>A0A7C3I897_9SPIR</name>
<dbReference type="InterPro" id="IPR013752">
    <property type="entry name" value="KPA_reductase"/>
</dbReference>
<evidence type="ECO:0000256" key="2">
    <source>
        <dbReference type="ARBA" id="ARBA00007870"/>
    </source>
</evidence>
<proteinExistence type="inferred from homology"/>
<evidence type="ECO:0000256" key="3">
    <source>
        <dbReference type="ARBA" id="ARBA00013014"/>
    </source>
</evidence>
<feature type="domain" description="Ketopantoate reductase N-terminal" evidence="10">
    <location>
        <begin position="7"/>
        <end position="157"/>
    </location>
</feature>
<evidence type="ECO:0000313" key="12">
    <source>
        <dbReference type="EMBL" id="HFH30282.1"/>
    </source>
</evidence>
<evidence type="ECO:0000256" key="6">
    <source>
        <dbReference type="ARBA" id="ARBA00023002"/>
    </source>
</evidence>
<evidence type="ECO:0000259" key="10">
    <source>
        <dbReference type="Pfam" id="PF02558"/>
    </source>
</evidence>
<dbReference type="NCBIfam" id="TIGR00745">
    <property type="entry name" value="apbA_panE"/>
    <property type="match status" value="1"/>
</dbReference>
<evidence type="ECO:0000256" key="5">
    <source>
        <dbReference type="ARBA" id="ARBA00022857"/>
    </source>
</evidence>
<dbReference type="Gene3D" id="3.40.50.720">
    <property type="entry name" value="NAD(P)-binding Rossmann-like Domain"/>
    <property type="match status" value="1"/>
</dbReference>
<dbReference type="InterPro" id="IPR013332">
    <property type="entry name" value="KPR_N"/>
</dbReference>